<protein>
    <submittedName>
        <fullName evidence="1">Uncharacterized protein</fullName>
    </submittedName>
</protein>
<evidence type="ECO:0000313" key="2">
    <source>
        <dbReference type="Proteomes" id="UP001597414"/>
    </source>
</evidence>
<gene>
    <name evidence="1" type="ORF">ACFSKV_11295</name>
</gene>
<organism evidence="1 2">
    <name type="scientific">Shivajiella indica</name>
    <dbReference type="NCBI Taxonomy" id="872115"/>
    <lineage>
        <taxon>Bacteria</taxon>
        <taxon>Pseudomonadati</taxon>
        <taxon>Bacteroidota</taxon>
        <taxon>Cytophagia</taxon>
        <taxon>Cytophagales</taxon>
        <taxon>Cyclobacteriaceae</taxon>
        <taxon>Shivajiella</taxon>
    </lineage>
</organism>
<accession>A0ABW5B7S9</accession>
<sequence length="219" mass="25246">MRLLLIWIFLMGNPGMLLTVTNFIASLPENDNHQVLITYQNKTIPEEIFDPVKKALEFFPELKGVHITFELKDKISGSVMQAQPKVFSLFVDGKENRKYRIKITRKLDFGDQIVPIENIPKDALIGWIGHELGHIMDYLNRSSVNMMHFGAKYFLSKQKVIEAELTADGFAIGCGMGRHILANKNYILNNDGFTEEYKYKIRNLYMSPEQILTMLEEID</sequence>
<evidence type="ECO:0000313" key="1">
    <source>
        <dbReference type="EMBL" id="MFD2202153.1"/>
    </source>
</evidence>
<reference evidence="2" key="1">
    <citation type="journal article" date="2019" name="Int. J. Syst. Evol. Microbiol.">
        <title>The Global Catalogue of Microorganisms (GCM) 10K type strain sequencing project: providing services to taxonomists for standard genome sequencing and annotation.</title>
        <authorList>
            <consortium name="The Broad Institute Genomics Platform"/>
            <consortium name="The Broad Institute Genome Sequencing Center for Infectious Disease"/>
            <person name="Wu L."/>
            <person name="Ma J."/>
        </authorList>
    </citation>
    <scope>NUCLEOTIDE SEQUENCE [LARGE SCALE GENOMIC DNA]</scope>
    <source>
        <strain evidence="2">KCTC 19812</strain>
    </source>
</reference>
<dbReference type="EMBL" id="JBHUIV010000016">
    <property type="protein sequence ID" value="MFD2202153.1"/>
    <property type="molecule type" value="Genomic_DNA"/>
</dbReference>
<dbReference type="RefSeq" id="WP_380802659.1">
    <property type="nucleotide sequence ID" value="NZ_JBHUIV010000016.1"/>
</dbReference>
<proteinExistence type="predicted"/>
<keyword evidence="2" id="KW-1185">Reference proteome</keyword>
<dbReference type="Proteomes" id="UP001597414">
    <property type="component" value="Unassembled WGS sequence"/>
</dbReference>
<name>A0ABW5B7S9_9BACT</name>
<comment type="caution">
    <text evidence="1">The sequence shown here is derived from an EMBL/GenBank/DDBJ whole genome shotgun (WGS) entry which is preliminary data.</text>
</comment>